<dbReference type="AlphaFoldDB" id="A0ABD3UJ66"/>
<dbReference type="EMBL" id="JBJQND010000016">
    <property type="protein sequence ID" value="KAL3848287.1"/>
    <property type="molecule type" value="Genomic_DNA"/>
</dbReference>
<evidence type="ECO:0000313" key="3">
    <source>
        <dbReference type="EMBL" id="KAL3848287.1"/>
    </source>
</evidence>
<accession>A0ABD3UJ66</accession>
<evidence type="ECO:0000259" key="2">
    <source>
        <dbReference type="PROSITE" id="PS00028"/>
    </source>
</evidence>
<reference evidence="3 4" key="1">
    <citation type="submission" date="2024-11" db="EMBL/GenBank/DDBJ databases">
        <title>Chromosome-level genome assembly of the freshwater bivalve Anodonta woodiana.</title>
        <authorList>
            <person name="Chen X."/>
        </authorList>
    </citation>
    <scope>NUCLEOTIDE SEQUENCE [LARGE SCALE GENOMIC DNA]</scope>
    <source>
        <strain evidence="3">MN2024</strain>
        <tissue evidence="3">Gills</tissue>
    </source>
</reference>
<gene>
    <name evidence="3" type="ORF">ACJMK2_019155</name>
</gene>
<proteinExistence type="predicted"/>
<name>A0ABD3UJ66_SINWO</name>
<dbReference type="PROSITE" id="PS00028">
    <property type="entry name" value="ZINC_FINGER_C2H2_1"/>
    <property type="match status" value="1"/>
</dbReference>
<keyword evidence="4" id="KW-1185">Reference proteome</keyword>
<evidence type="ECO:0000313" key="4">
    <source>
        <dbReference type="Proteomes" id="UP001634394"/>
    </source>
</evidence>
<evidence type="ECO:0000256" key="1">
    <source>
        <dbReference type="SAM" id="MobiDB-lite"/>
    </source>
</evidence>
<dbReference type="SMART" id="SM00355">
    <property type="entry name" value="ZnF_C2H2"/>
    <property type="match status" value="2"/>
</dbReference>
<protein>
    <recommendedName>
        <fullName evidence="2">C2H2-type domain-containing protein</fullName>
    </recommendedName>
</protein>
<sequence length="521" mass="59759">MIASTSLTMCWICPETFSNNRDLKNHLMASPHSCMRVICPWCTREESTYRRMTELKNHVERRHAVILKTLQPEFFSESNGFWLSLQPENYKRIVSPNAWESTMAIRTRAAVLSWLEGIKRPTKGQKEWESGWDAVIGKPSKSSQYSSIAIRSDTPMSESRFVPDYDEEIEEPQLKRPRCESYSPTRPEIQVDLEVQSFHMTGDGVTIQVVSTNGTLWYRCDIKREETNARFLDTLLRRVNARMHTYSMIPPPVMTNVENPERELKLKLAKIIGINKDAIIRISRASATFTPPRADDEPSIHIPTTPKDQNQNLPMTRCTMMKTPSVAEEAPKALDLSQKNSSPLPIQATDTNISKKCLTIKERVLMVLKMGSMPLLAPARRDWKKEMQFTITEGSTVIHWPPEGWTKMTPDQKLLTWEYAAMTLETGAGSRMNPALERSYLLDKFNMLALPGTAEPAYGGEMISRKARYYNYEWLRQLAIHGYKSTADEEFVEMVEGSMSRRDKSTDDVLRRIHTVPLRIS</sequence>
<feature type="domain" description="C2H2-type" evidence="2">
    <location>
        <begin position="10"/>
        <end position="32"/>
    </location>
</feature>
<feature type="region of interest" description="Disordered" evidence="1">
    <location>
        <begin position="290"/>
        <end position="313"/>
    </location>
</feature>
<organism evidence="3 4">
    <name type="scientific">Sinanodonta woodiana</name>
    <name type="common">Chinese pond mussel</name>
    <name type="synonym">Anodonta woodiana</name>
    <dbReference type="NCBI Taxonomy" id="1069815"/>
    <lineage>
        <taxon>Eukaryota</taxon>
        <taxon>Metazoa</taxon>
        <taxon>Spiralia</taxon>
        <taxon>Lophotrochozoa</taxon>
        <taxon>Mollusca</taxon>
        <taxon>Bivalvia</taxon>
        <taxon>Autobranchia</taxon>
        <taxon>Heteroconchia</taxon>
        <taxon>Palaeoheterodonta</taxon>
        <taxon>Unionida</taxon>
        <taxon>Unionoidea</taxon>
        <taxon>Unionidae</taxon>
        <taxon>Unioninae</taxon>
        <taxon>Sinanodonta</taxon>
    </lineage>
</organism>
<dbReference type="Proteomes" id="UP001634394">
    <property type="component" value="Unassembled WGS sequence"/>
</dbReference>
<comment type="caution">
    <text evidence="3">The sequence shown here is derived from an EMBL/GenBank/DDBJ whole genome shotgun (WGS) entry which is preliminary data.</text>
</comment>
<dbReference type="InterPro" id="IPR013087">
    <property type="entry name" value="Znf_C2H2_type"/>
</dbReference>